<dbReference type="PROSITE" id="PS50089">
    <property type="entry name" value="ZF_RING_2"/>
    <property type="match status" value="1"/>
</dbReference>
<evidence type="ECO:0000256" key="4">
    <source>
        <dbReference type="ARBA" id="ARBA00022786"/>
    </source>
</evidence>
<dbReference type="SMART" id="SM00184">
    <property type="entry name" value="RING"/>
    <property type="match status" value="1"/>
</dbReference>
<dbReference type="GO" id="GO:0043161">
    <property type="term" value="P:proteasome-mediated ubiquitin-dependent protein catabolic process"/>
    <property type="evidence" value="ECO:0007669"/>
    <property type="project" value="TreeGrafter"/>
</dbReference>
<evidence type="ECO:0000256" key="2">
    <source>
        <dbReference type="ARBA" id="ARBA00022723"/>
    </source>
</evidence>
<reference evidence="10 11" key="1">
    <citation type="journal article" date="2019" name="Fungal Biol. Biotechnol.">
        <title>Draft genome sequence of fastidious pathogen Ceratobasidium theobromae, which causes vascular-streak dieback in Theobroma cacao.</title>
        <authorList>
            <person name="Ali S.S."/>
            <person name="Asman A."/>
            <person name="Shao J."/>
            <person name="Firmansyah A.P."/>
            <person name="Susilo A.W."/>
            <person name="Rosmana A."/>
            <person name="McMahon P."/>
            <person name="Junaid M."/>
            <person name="Guest D."/>
            <person name="Kheng T.Y."/>
            <person name="Meinhardt L.W."/>
            <person name="Bailey B.A."/>
        </authorList>
    </citation>
    <scope>NUCLEOTIDE SEQUENCE [LARGE SCALE GENOMIC DNA]</scope>
    <source>
        <strain evidence="10 11">CT2</strain>
    </source>
</reference>
<keyword evidence="4" id="KW-0833">Ubl conjugation pathway</keyword>
<gene>
    <name evidence="10" type="ORF">CTheo_6741</name>
</gene>
<feature type="region of interest" description="Disordered" evidence="7">
    <location>
        <begin position="1"/>
        <end position="85"/>
    </location>
</feature>
<dbReference type="AlphaFoldDB" id="A0A5N5QER8"/>
<dbReference type="CDD" id="cd16448">
    <property type="entry name" value="RING-H2"/>
    <property type="match status" value="1"/>
</dbReference>
<evidence type="ECO:0000259" key="9">
    <source>
        <dbReference type="PROSITE" id="PS50089"/>
    </source>
</evidence>
<feature type="transmembrane region" description="Helical" evidence="8">
    <location>
        <begin position="318"/>
        <end position="340"/>
    </location>
</feature>
<dbReference type="GO" id="GO:0016567">
    <property type="term" value="P:protein ubiquitination"/>
    <property type="evidence" value="ECO:0007669"/>
    <property type="project" value="UniProtKB-UniPathway"/>
</dbReference>
<feature type="region of interest" description="Disordered" evidence="7">
    <location>
        <begin position="769"/>
        <end position="791"/>
    </location>
</feature>
<feature type="domain" description="RING-type" evidence="9">
    <location>
        <begin position="456"/>
        <end position="511"/>
    </location>
</feature>
<evidence type="ECO:0000313" key="10">
    <source>
        <dbReference type="EMBL" id="KAB5589817.1"/>
    </source>
</evidence>
<dbReference type="InterPro" id="IPR001841">
    <property type="entry name" value="Znf_RING"/>
</dbReference>
<feature type="compositionally biased region" description="Polar residues" evidence="7">
    <location>
        <begin position="530"/>
        <end position="541"/>
    </location>
</feature>
<dbReference type="Gene3D" id="3.30.40.10">
    <property type="entry name" value="Zinc/RING finger domain, C3HC4 (zinc finger)"/>
    <property type="match status" value="1"/>
</dbReference>
<dbReference type="GO" id="GO:0012505">
    <property type="term" value="C:endomembrane system"/>
    <property type="evidence" value="ECO:0007669"/>
    <property type="project" value="TreeGrafter"/>
</dbReference>
<dbReference type="InterPro" id="IPR024766">
    <property type="entry name" value="Znf_RING_H2"/>
</dbReference>
<feature type="region of interest" description="Disordered" evidence="7">
    <location>
        <begin position="197"/>
        <end position="234"/>
    </location>
</feature>
<evidence type="ECO:0000313" key="11">
    <source>
        <dbReference type="Proteomes" id="UP000383932"/>
    </source>
</evidence>
<dbReference type="EMBL" id="SSOP01000226">
    <property type="protein sequence ID" value="KAB5589817.1"/>
    <property type="molecule type" value="Genomic_DNA"/>
</dbReference>
<proteinExistence type="predicted"/>
<dbReference type="PANTHER" id="PTHR22763">
    <property type="entry name" value="RING ZINC FINGER PROTEIN"/>
    <property type="match status" value="1"/>
</dbReference>
<dbReference type="OrthoDB" id="8062037at2759"/>
<feature type="transmembrane region" description="Helical" evidence="8">
    <location>
        <begin position="296"/>
        <end position="312"/>
    </location>
</feature>
<dbReference type="GO" id="GO:0008270">
    <property type="term" value="F:zinc ion binding"/>
    <property type="evidence" value="ECO:0007669"/>
    <property type="project" value="UniProtKB-KW"/>
</dbReference>
<keyword evidence="2" id="KW-0479">Metal-binding</keyword>
<accession>A0A5N5QER8</accession>
<dbReference type="Proteomes" id="UP000383932">
    <property type="component" value="Unassembled WGS sequence"/>
</dbReference>
<dbReference type="GO" id="GO:0061630">
    <property type="term" value="F:ubiquitin protein ligase activity"/>
    <property type="evidence" value="ECO:0007669"/>
    <property type="project" value="TreeGrafter"/>
</dbReference>
<protein>
    <recommendedName>
        <fullName evidence="9">RING-type domain-containing protein</fullName>
    </recommendedName>
</protein>
<keyword evidence="8" id="KW-0812">Transmembrane</keyword>
<dbReference type="Pfam" id="PF12678">
    <property type="entry name" value="zf-rbx1"/>
    <property type="match status" value="1"/>
</dbReference>
<dbReference type="InterPro" id="IPR050731">
    <property type="entry name" value="HRD1_E3_ubiq-ligases"/>
</dbReference>
<comment type="pathway">
    <text evidence="1">Protein modification; protein ubiquitination.</text>
</comment>
<evidence type="ECO:0000256" key="5">
    <source>
        <dbReference type="ARBA" id="ARBA00022833"/>
    </source>
</evidence>
<comment type="caution">
    <text evidence="10">The sequence shown here is derived from an EMBL/GenBank/DDBJ whole genome shotgun (WGS) entry which is preliminary data.</text>
</comment>
<keyword evidence="5" id="KW-0862">Zinc</keyword>
<organism evidence="10 11">
    <name type="scientific">Ceratobasidium theobromae</name>
    <dbReference type="NCBI Taxonomy" id="1582974"/>
    <lineage>
        <taxon>Eukaryota</taxon>
        <taxon>Fungi</taxon>
        <taxon>Dikarya</taxon>
        <taxon>Basidiomycota</taxon>
        <taxon>Agaricomycotina</taxon>
        <taxon>Agaricomycetes</taxon>
        <taxon>Cantharellales</taxon>
        <taxon>Ceratobasidiaceae</taxon>
        <taxon>Ceratobasidium</taxon>
    </lineage>
</organism>
<dbReference type="UniPathway" id="UPA00143"/>
<evidence type="ECO:0000256" key="1">
    <source>
        <dbReference type="ARBA" id="ARBA00004906"/>
    </source>
</evidence>
<dbReference type="SUPFAM" id="SSF57850">
    <property type="entry name" value="RING/U-box"/>
    <property type="match status" value="1"/>
</dbReference>
<evidence type="ECO:0000256" key="7">
    <source>
        <dbReference type="SAM" id="MobiDB-lite"/>
    </source>
</evidence>
<sequence>MSASQELSLPGAWVSRTELDPAHVRLPTPTPSEAEPTRATQTTLAAAPGPASPPLARAMSSQSLPLPRPDPPPPRPPDRGPPISSRLRRAIGLESPRASLAWRIAFGTSQIAAIATLLGLAARPATVPLTFPDPKASQWQACDRPLGPWNIVWAVKAFLGLAMSGWEYWRAVRPSVEQLMAVEREHVIRDLLVARQDRNPVHPPPPAHTTASPRPSTGTAPNPIPDPLVPDPRSAVRPRTIELVHRINEIRLGRQHEERWYSRCASLQALYGLVWFITANILLYSSMNTCRYSSPCIWWLTFALLCLGYIVVAEMLLVALVVFILGPLLYLLINIVLVCLGRHPIQPGGRAGNINPDIPKLPRPMVDRIPLVIYIPVPPTDTPAPESFPTPNHDGEHVYPPEAGKPKPKRRFFFFKRKPRSSVEQDKPPTADIEADAAWEKSDYPFVKLEANRAACAICLMDFELPRRAGQDRSEPNAAEPLRLLACGHVFHTECLDPWLYDVSGRCPTCQRPVEEDDLEPEEGAKRGQIASSDSSATITPRTRRWTREELFCPHPFLTSSSNTHTHNTLAPLTAQTGLLSTTAFRPYNPLDYIQESQFHKLVQTLVRIWDRIESTCRPEDYTRFARALEPVVYRVVNLSVRCGFEIRSGEMDKVRRVGRVVLSCCRVGGGFGGTGAGGGASASASGRIHVPRPGAGVSVPGVSGTLGVAPLQESRDGGGGGTGTGTGAVEPLALALALGSAGAWSGQVLRPVPVSAADVDRLADRLAEQRIGETGTGTGTGTRARRQGTGNTRVSLFNTESNRVDDDGVS</sequence>
<feature type="compositionally biased region" description="Pro residues" evidence="7">
    <location>
        <begin position="66"/>
        <end position="75"/>
    </location>
</feature>
<feature type="transmembrane region" description="Helical" evidence="8">
    <location>
        <begin position="265"/>
        <end position="284"/>
    </location>
</feature>
<keyword evidence="11" id="KW-1185">Reference proteome</keyword>
<evidence type="ECO:0000256" key="6">
    <source>
        <dbReference type="PROSITE-ProRule" id="PRU00175"/>
    </source>
</evidence>
<dbReference type="InterPro" id="IPR013083">
    <property type="entry name" value="Znf_RING/FYVE/PHD"/>
</dbReference>
<name>A0A5N5QER8_9AGAM</name>
<keyword evidence="8" id="KW-0472">Membrane</keyword>
<feature type="region of interest" description="Disordered" evidence="7">
    <location>
        <begin position="513"/>
        <end position="541"/>
    </location>
</feature>
<keyword evidence="8" id="KW-1133">Transmembrane helix</keyword>
<evidence type="ECO:0000256" key="8">
    <source>
        <dbReference type="SAM" id="Phobius"/>
    </source>
</evidence>
<feature type="region of interest" description="Disordered" evidence="7">
    <location>
        <begin position="383"/>
        <end position="402"/>
    </location>
</feature>
<evidence type="ECO:0000256" key="3">
    <source>
        <dbReference type="ARBA" id="ARBA00022771"/>
    </source>
</evidence>
<feature type="compositionally biased region" description="Low complexity" evidence="7">
    <location>
        <begin position="45"/>
        <end position="58"/>
    </location>
</feature>
<keyword evidence="3 6" id="KW-0863">Zinc-finger</keyword>